<dbReference type="PANTHER" id="PTHR30002:SF4">
    <property type="entry name" value="EPOXYQUEUOSINE REDUCTASE"/>
    <property type="match status" value="1"/>
</dbReference>
<dbReference type="GO" id="GO:0046872">
    <property type="term" value="F:metal ion binding"/>
    <property type="evidence" value="ECO:0007669"/>
    <property type="project" value="UniProtKB-KW"/>
</dbReference>
<sequence>MGVAPAVAPPGLGAFDDWLAAGYAGQMDYLAKRRAAYSHPDRLLDGARSLLVLTLDYLTDEPQNGGEAPGRISRYAWGEADYHDLLRPRLHALADRLKELCPGATTRCVVDTAPLMERDFAQLGGLGWIGKNTLLLSRAAGSYFFLAAIVTSAELPTDAPLQVDHCGTCTACLDACPTQAFVGPRVLDATRCISYLTIEAPDLAPRSLRAGIGDWLFGCDVCQEVCPWNRRAQPSKESGFTPREGANPTDLVALFALDEAAFRQRYRQTPLWRAKRRGLLRNAAIVLGNTLPDAGFAALQRGVADHEPLVRAACAWALGRYAAGAAAFAKPARAVLIERAADESDPLVHDEIVVALEFPAA</sequence>
<dbReference type="InterPro" id="IPR011989">
    <property type="entry name" value="ARM-like"/>
</dbReference>
<dbReference type="Gene3D" id="1.25.10.10">
    <property type="entry name" value="Leucine-rich Repeat Variant"/>
    <property type="match status" value="1"/>
</dbReference>
<evidence type="ECO:0000256" key="8">
    <source>
        <dbReference type="ARBA" id="ARBA00023014"/>
    </source>
</evidence>
<organism evidence="10 11">
    <name type="scientific">Botrimarina hoheduenensis</name>
    <dbReference type="NCBI Taxonomy" id="2528000"/>
    <lineage>
        <taxon>Bacteria</taxon>
        <taxon>Pseudomonadati</taxon>
        <taxon>Planctomycetota</taxon>
        <taxon>Planctomycetia</taxon>
        <taxon>Pirellulales</taxon>
        <taxon>Lacipirellulaceae</taxon>
        <taxon>Botrimarina</taxon>
    </lineage>
</organism>
<evidence type="ECO:0000256" key="3">
    <source>
        <dbReference type="ARBA" id="ARBA00022694"/>
    </source>
</evidence>
<dbReference type="Gene3D" id="3.30.70.20">
    <property type="match status" value="1"/>
</dbReference>
<keyword evidence="2" id="KW-0963">Cytoplasm</keyword>
<dbReference type="EC" id="1.1.-.-" evidence="10"/>
<dbReference type="PROSITE" id="PS00198">
    <property type="entry name" value="4FE4S_FER_1"/>
    <property type="match status" value="1"/>
</dbReference>
<keyword evidence="8" id="KW-0411">Iron-sulfur</keyword>
<protein>
    <submittedName>
        <fullName evidence="10">Epoxyqueuosine reductase</fullName>
        <ecNumber evidence="10">1.1.-.-</ecNumber>
    </submittedName>
</protein>
<accession>A0A5C5WF98</accession>
<evidence type="ECO:0000259" key="9">
    <source>
        <dbReference type="PROSITE" id="PS51379"/>
    </source>
</evidence>
<dbReference type="NCBIfam" id="TIGR00276">
    <property type="entry name" value="tRNA epoxyqueuosine(34) reductase QueG"/>
    <property type="match status" value="1"/>
</dbReference>
<keyword evidence="1" id="KW-0004">4Fe-4S</keyword>
<evidence type="ECO:0000256" key="7">
    <source>
        <dbReference type="ARBA" id="ARBA00023004"/>
    </source>
</evidence>
<dbReference type="SUPFAM" id="SSF46548">
    <property type="entry name" value="alpha-helical ferredoxin"/>
    <property type="match status" value="1"/>
</dbReference>
<keyword evidence="3" id="KW-0819">tRNA processing</keyword>
<gene>
    <name evidence="10" type="primary">queG</name>
    <name evidence="10" type="ORF">Pla111_05200</name>
</gene>
<keyword evidence="6 10" id="KW-0560">Oxidoreductase</keyword>
<evidence type="ECO:0000313" key="11">
    <source>
        <dbReference type="Proteomes" id="UP000318995"/>
    </source>
</evidence>
<keyword evidence="4" id="KW-0479">Metal-binding</keyword>
<dbReference type="PANTHER" id="PTHR30002">
    <property type="entry name" value="EPOXYQUEUOSINE REDUCTASE"/>
    <property type="match status" value="1"/>
</dbReference>
<evidence type="ECO:0000256" key="2">
    <source>
        <dbReference type="ARBA" id="ARBA00022490"/>
    </source>
</evidence>
<dbReference type="InterPro" id="IPR013542">
    <property type="entry name" value="QueG_DUF1730"/>
</dbReference>
<evidence type="ECO:0000313" key="10">
    <source>
        <dbReference type="EMBL" id="TWT48745.1"/>
    </source>
</evidence>
<dbReference type="Pfam" id="PF13484">
    <property type="entry name" value="Fer4_16"/>
    <property type="match status" value="1"/>
</dbReference>
<name>A0A5C5WF98_9BACT</name>
<reference evidence="10 11" key="1">
    <citation type="submission" date="2019-02" db="EMBL/GenBank/DDBJ databases">
        <title>Deep-cultivation of Planctomycetes and their phenomic and genomic characterization uncovers novel biology.</title>
        <authorList>
            <person name="Wiegand S."/>
            <person name="Jogler M."/>
            <person name="Boedeker C."/>
            <person name="Pinto D."/>
            <person name="Vollmers J."/>
            <person name="Rivas-Marin E."/>
            <person name="Kohn T."/>
            <person name="Peeters S.H."/>
            <person name="Heuer A."/>
            <person name="Rast P."/>
            <person name="Oberbeckmann S."/>
            <person name="Bunk B."/>
            <person name="Jeske O."/>
            <person name="Meyerdierks A."/>
            <person name="Storesund J.E."/>
            <person name="Kallscheuer N."/>
            <person name="Luecker S."/>
            <person name="Lage O.M."/>
            <person name="Pohl T."/>
            <person name="Merkel B.J."/>
            <person name="Hornburger P."/>
            <person name="Mueller R.-W."/>
            <person name="Bruemmer F."/>
            <person name="Labrenz M."/>
            <person name="Spormann A.M."/>
            <person name="Op Den Camp H."/>
            <person name="Overmann J."/>
            <person name="Amann R."/>
            <person name="Jetten M.S.M."/>
            <person name="Mascher T."/>
            <person name="Medema M.H."/>
            <person name="Devos D.P."/>
            <person name="Kaster A.-K."/>
            <person name="Ovreas L."/>
            <person name="Rohde M."/>
            <person name="Galperin M.Y."/>
            <person name="Jogler C."/>
        </authorList>
    </citation>
    <scope>NUCLEOTIDE SEQUENCE [LARGE SCALE GENOMIC DNA]</scope>
    <source>
        <strain evidence="10 11">Pla111</strain>
    </source>
</reference>
<dbReference type="GO" id="GO:0008616">
    <property type="term" value="P:tRNA queuosine(34) biosynthetic process"/>
    <property type="evidence" value="ECO:0007669"/>
    <property type="project" value="UniProtKB-KW"/>
</dbReference>
<evidence type="ECO:0000256" key="1">
    <source>
        <dbReference type="ARBA" id="ARBA00022485"/>
    </source>
</evidence>
<dbReference type="Proteomes" id="UP000318995">
    <property type="component" value="Unassembled WGS sequence"/>
</dbReference>
<keyword evidence="11" id="KW-1185">Reference proteome</keyword>
<dbReference type="EMBL" id="SJPH01000001">
    <property type="protein sequence ID" value="TWT48745.1"/>
    <property type="molecule type" value="Genomic_DNA"/>
</dbReference>
<dbReference type="GO" id="GO:0051539">
    <property type="term" value="F:4 iron, 4 sulfur cluster binding"/>
    <property type="evidence" value="ECO:0007669"/>
    <property type="project" value="UniProtKB-KW"/>
</dbReference>
<dbReference type="GO" id="GO:0052693">
    <property type="term" value="F:epoxyqueuosine reductase activity"/>
    <property type="evidence" value="ECO:0007669"/>
    <property type="project" value="TreeGrafter"/>
</dbReference>
<dbReference type="InterPro" id="IPR016024">
    <property type="entry name" value="ARM-type_fold"/>
</dbReference>
<dbReference type="InterPro" id="IPR017896">
    <property type="entry name" value="4Fe4S_Fe-S-bd"/>
</dbReference>
<feature type="domain" description="4Fe-4S ferredoxin-type" evidence="9">
    <location>
        <begin position="157"/>
        <end position="186"/>
    </location>
</feature>
<keyword evidence="7" id="KW-0408">Iron</keyword>
<dbReference type="InterPro" id="IPR017900">
    <property type="entry name" value="4Fe4S_Fe_S_CS"/>
</dbReference>
<keyword evidence="5" id="KW-0671">Queuosine biosynthesis</keyword>
<dbReference type="OrthoDB" id="9784571at2"/>
<dbReference type="Pfam" id="PF08331">
    <property type="entry name" value="QueG_DUF1730"/>
    <property type="match status" value="1"/>
</dbReference>
<proteinExistence type="predicted"/>
<evidence type="ECO:0000256" key="4">
    <source>
        <dbReference type="ARBA" id="ARBA00022723"/>
    </source>
</evidence>
<comment type="caution">
    <text evidence="10">The sequence shown here is derived from an EMBL/GenBank/DDBJ whole genome shotgun (WGS) entry which is preliminary data.</text>
</comment>
<dbReference type="InterPro" id="IPR004453">
    <property type="entry name" value="QueG"/>
</dbReference>
<evidence type="ECO:0000256" key="6">
    <source>
        <dbReference type="ARBA" id="ARBA00023002"/>
    </source>
</evidence>
<dbReference type="AlphaFoldDB" id="A0A5C5WF98"/>
<dbReference type="SUPFAM" id="SSF48371">
    <property type="entry name" value="ARM repeat"/>
    <property type="match status" value="1"/>
</dbReference>
<dbReference type="PROSITE" id="PS51379">
    <property type="entry name" value="4FE4S_FER_2"/>
    <property type="match status" value="1"/>
</dbReference>
<evidence type="ECO:0000256" key="5">
    <source>
        <dbReference type="ARBA" id="ARBA00022785"/>
    </source>
</evidence>